<dbReference type="SUPFAM" id="SSF110395">
    <property type="entry name" value="CutC-like"/>
    <property type="match status" value="1"/>
</dbReference>
<evidence type="ECO:0000313" key="4">
    <source>
        <dbReference type="Proteomes" id="UP000732399"/>
    </source>
</evidence>
<evidence type="ECO:0000256" key="1">
    <source>
        <dbReference type="ARBA" id="ARBA00007768"/>
    </source>
</evidence>
<dbReference type="Pfam" id="PF03932">
    <property type="entry name" value="CutC"/>
    <property type="match status" value="1"/>
</dbReference>
<proteinExistence type="inferred from homology"/>
<evidence type="ECO:0000313" key="3">
    <source>
        <dbReference type="EMBL" id="NJR80834.1"/>
    </source>
</evidence>
<dbReference type="HAMAP" id="MF_00795">
    <property type="entry name" value="CutC"/>
    <property type="match status" value="1"/>
</dbReference>
<gene>
    <name evidence="2" type="primary">cutC</name>
    <name evidence="3" type="ORF">HBH26_19890</name>
</gene>
<dbReference type="PANTHER" id="PTHR12598:SF0">
    <property type="entry name" value="COPPER HOMEOSTASIS PROTEIN CUTC HOMOLOG"/>
    <property type="match status" value="1"/>
</dbReference>
<comment type="similarity">
    <text evidence="1 2">Belongs to the CutC family.</text>
</comment>
<protein>
    <recommendedName>
        <fullName evidence="2">PF03932 family protein CutC</fullName>
    </recommendedName>
</protein>
<sequence>MECSPPSHDVAEALPCRSGDASLVAVVTVEICVADEAGAVAAIAGGADRIELCAALEAGGLTPSLALLERVLARARPAGVEVHAMVRPRAGDFAYDADELALAIAEGQALVGAGADGLVFGACRGAWLDEAALADFADAHAGTRLTLHRAIDLVADPVAAVGTVIALRYERILSSGGAATADEGADTLRRMVERAAGRCRIAAGSGVRADNVAGLIARTGVDHVHGSASLPGPPVDARVVALGFAVGPRRMTDREAVAALCAAASKPV</sequence>
<reference evidence="3 4" key="1">
    <citation type="submission" date="2020-03" db="EMBL/GenBank/DDBJ databases">
        <authorList>
            <person name="Wang L."/>
            <person name="He N."/>
            <person name="Li Y."/>
            <person name="Fang Y."/>
            <person name="Zhang F."/>
        </authorList>
    </citation>
    <scope>NUCLEOTIDE SEQUENCE [LARGE SCALE GENOMIC DNA]</scope>
    <source>
        <strain evidence="3 4">36D10-4-7</strain>
    </source>
</reference>
<comment type="caution">
    <text evidence="3">The sequence shown here is derived from an EMBL/GenBank/DDBJ whole genome shotgun (WGS) entry which is preliminary data.</text>
</comment>
<accession>A0ABX1CSB2</accession>
<organism evidence="3 4">
    <name type="scientific">Sphingomonas corticis</name>
    <dbReference type="NCBI Taxonomy" id="2722791"/>
    <lineage>
        <taxon>Bacteria</taxon>
        <taxon>Pseudomonadati</taxon>
        <taxon>Pseudomonadota</taxon>
        <taxon>Alphaproteobacteria</taxon>
        <taxon>Sphingomonadales</taxon>
        <taxon>Sphingomonadaceae</taxon>
        <taxon>Sphingomonas</taxon>
    </lineage>
</organism>
<dbReference type="InterPro" id="IPR036822">
    <property type="entry name" value="CutC-like_dom_sf"/>
</dbReference>
<dbReference type="Gene3D" id="3.20.20.380">
    <property type="entry name" value="Copper homeostasis (CutC) domain"/>
    <property type="match status" value="1"/>
</dbReference>
<name>A0ABX1CSB2_9SPHN</name>
<keyword evidence="2" id="KW-0963">Cytoplasm</keyword>
<evidence type="ECO:0000256" key="2">
    <source>
        <dbReference type="HAMAP-Rule" id="MF_00795"/>
    </source>
</evidence>
<dbReference type="Proteomes" id="UP000732399">
    <property type="component" value="Unassembled WGS sequence"/>
</dbReference>
<dbReference type="PANTHER" id="PTHR12598">
    <property type="entry name" value="COPPER HOMEOSTASIS PROTEIN CUTC"/>
    <property type="match status" value="1"/>
</dbReference>
<comment type="caution">
    <text evidence="2">Once thought to be involved in copper homeostasis, experiments in E.coli have shown this is not the case.</text>
</comment>
<dbReference type="InterPro" id="IPR005627">
    <property type="entry name" value="CutC-like"/>
</dbReference>
<comment type="subcellular location">
    <subcellularLocation>
        <location evidence="2">Cytoplasm</location>
    </subcellularLocation>
</comment>
<keyword evidence="4" id="KW-1185">Reference proteome</keyword>
<dbReference type="EMBL" id="JAAVJH010000035">
    <property type="protein sequence ID" value="NJR80834.1"/>
    <property type="molecule type" value="Genomic_DNA"/>
</dbReference>